<evidence type="ECO:0000256" key="5">
    <source>
        <dbReference type="ARBA" id="ARBA00023136"/>
    </source>
</evidence>
<dbReference type="InterPro" id="IPR036259">
    <property type="entry name" value="MFS_trans_sf"/>
</dbReference>
<comment type="caution">
    <text evidence="7">The sequence shown here is derived from an EMBL/GenBank/DDBJ whole genome shotgun (WGS) entry which is preliminary data.</text>
</comment>
<evidence type="ECO:0000256" key="6">
    <source>
        <dbReference type="SAM" id="Phobius"/>
    </source>
</evidence>
<reference evidence="7 8" key="1">
    <citation type="submission" date="2024-05" db="EMBL/GenBank/DDBJ databases">
        <title>A draft genome resource for the thread blight pathogen Marasmius tenuissimus strain MS-2.</title>
        <authorList>
            <person name="Yulfo-Soto G.E."/>
            <person name="Baruah I.K."/>
            <person name="Amoako-Attah I."/>
            <person name="Bukari Y."/>
            <person name="Meinhardt L.W."/>
            <person name="Bailey B.A."/>
            <person name="Cohen S.P."/>
        </authorList>
    </citation>
    <scope>NUCLEOTIDE SEQUENCE [LARGE SCALE GENOMIC DNA]</scope>
    <source>
        <strain evidence="7 8">MS-2</strain>
    </source>
</reference>
<keyword evidence="5 6" id="KW-0472">Membrane</keyword>
<feature type="transmembrane region" description="Helical" evidence="6">
    <location>
        <begin position="119"/>
        <end position="141"/>
    </location>
</feature>
<evidence type="ECO:0000313" key="7">
    <source>
        <dbReference type="EMBL" id="KAL0060491.1"/>
    </source>
</evidence>
<dbReference type="Proteomes" id="UP001437256">
    <property type="component" value="Unassembled WGS sequence"/>
</dbReference>
<keyword evidence="8" id="KW-1185">Reference proteome</keyword>
<dbReference type="PANTHER" id="PTHR43791">
    <property type="entry name" value="PERMEASE-RELATED"/>
    <property type="match status" value="1"/>
</dbReference>
<evidence type="ECO:0000313" key="8">
    <source>
        <dbReference type="Proteomes" id="UP001437256"/>
    </source>
</evidence>
<dbReference type="Gene3D" id="1.20.1250.20">
    <property type="entry name" value="MFS general substrate transporter like domains"/>
    <property type="match status" value="1"/>
</dbReference>
<dbReference type="SUPFAM" id="SSF103473">
    <property type="entry name" value="MFS general substrate transporter"/>
    <property type="match status" value="1"/>
</dbReference>
<keyword evidence="4 6" id="KW-1133">Transmembrane helix</keyword>
<evidence type="ECO:0000256" key="2">
    <source>
        <dbReference type="ARBA" id="ARBA00022448"/>
    </source>
</evidence>
<dbReference type="EMBL" id="JBBXMP010000174">
    <property type="protein sequence ID" value="KAL0060491.1"/>
    <property type="molecule type" value="Genomic_DNA"/>
</dbReference>
<evidence type="ECO:0000256" key="3">
    <source>
        <dbReference type="ARBA" id="ARBA00022692"/>
    </source>
</evidence>
<keyword evidence="3 6" id="KW-0812">Transmembrane</keyword>
<sequence>MAENILCRGYVMVYLFVKDVLSLCKGIVTIGIGLLSLIILPTDPRSTRLLSEDERRLALARLDADRSSATQGRKEKTTWALILRACSLNTILCSVCFGRKSGTLRVRLNELDDTWRLSLQVLNITFQGLSLFMPTVVAGLGNFTVVESQLRTVPPYLVGSAWAVFCGYMSFRLNHRTMFILASVMLMIIGYGLAIGTKDPHARYAACFLSITGASNGGPMIMGWATGNAAPDTVRAVTTALIPGIGAYGAVAAVWTYLPTDAPDFRKGNSLNLATSVLTCLVVIFIFTRIRRENTKRERGERNYRLEGKDTKELEELGHLHPSFRYQV</sequence>
<protein>
    <recommendedName>
        <fullName evidence="9">MFS general substrate transporter</fullName>
    </recommendedName>
</protein>
<dbReference type="PANTHER" id="PTHR43791:SF48">
    <property type="entry name" value="TRANSPORTER, PUTATIVE (AFU_ORTHOLOGUE AFUA_4G01000)-RELATED"/>
    <property type="match status" value="1"/>
</dbReference>
<feature type="transmembrane region" description="Helical" evidence="6">
    <location>
        <begin position="178"/>
        <end position="196"/>
    </location>
</feature>
<name>A0ABR2ZFZ0_9AGAR</name>
<feature type="transmembrane region" description="Helical" evidence="6">
    <location>
        <begin position="270"/>
        <end position="290"/>
    </location>
</feature>
<evidence type="ECO:0008006" key="9">
    <source>
        <dbReference type="Google" id="ProtNLM"/>
    </source>
</evidence>
<feature type="transmembrane region" description="Helical" evidence="6">
    <location>
        <begin position="237"/>
        <end position="258"/>
    </location>
</feature>
<gene>
    <name evidence="7" type="ORF">AAF712_012724</name>
</gene>
<evidence type="ECO:0000256" key="1">
    <source>
        <dbReference type="ARBA" id="ARBA00004141"/>
    </source>
</evidence>
<evidence type="ECO:0000256" key="4">
    <source>
        <dbReference type="ARBA" id="ARBA00022989"/>
    </source>
</evidence>
<proteinExistence type="predicted"/>
<feature type="transmembrane region" description="Helical" evidence="6">
    <location>
        <begin position="202"/>
        <end position="225"/>
    </location>
</feature>
<organism evidence="7 8">
    <name type="scientific">Marasmius tenuissimus</name>
    <dbReference type="NCBI Taxonomy" id="585030"/>
    <lineage>
        <taxon>Eukaryota</taxon>
        <taxon>Fungi</taxon>
        <taxon>Dikarya</taxon>
        <taxon>Basidiomycota</taxon>
        <taxon>Agaricomycotina</taxon>
        <taxon>Agaricomycetes</taxon>
        <taxon>Agaricomycetidae</taxon>
        <taxon>Agaricales</taxon>
        <taxon>Marasmiineae</taxon>
        <taxon>Marasmiaceae</taxon>
        <taxon>Marasmius</taxon>
    </lineage>
</organism>
<accession>A0ABR2ZFZ0</accession>
<comment type="subcellular location">
    <subcellularLocation>
        <location evidence="1">Membrane</location>
        <topology evidence="1">Multi-pass membrane protein</topology>
    </subcellularLocation>
</comment>
<feature type="transmembrane region" description="Helical" evidence="6">
    <location>
        <begin position="20"/>
        <end position="40"/>
    </location>
</feature>
<keyword evidence="2" id="KW-0813">Transport</keyword>